<gene>
    <name evidence="1" type="ORF">C7U55_02045</name>
</gene>
<dbReference type="Proteomes" id="UP000241201">
    <property type="component" value="Unassembled WGS sequence"/>
</dbReference>
<protein>
    <recommendedName>
        <fullName evidence="3">2'-5' RNA ligase</fullName>
    </recommendedName>
</protein>
<dbReference type="Gene3D" id="3.90.1140.10">
    <property type="entry name" value="Cyclic phosphodiesterase"/>
    <property type="match status" value="1"/>
</dbReference>
<dbReference type="Pfam" id="PF13563">
    <property type="entry name" value="2_5_RNA_ligase2"/>
    <property type="match status" value="1"/>
</dbReference>
<organism evidence="1 2">
    <name type="scientific">Faecalibacillus faecis</name>
    <dbReference type="NCBI Taxonomy" id="1982628"/>
    <lineage>
        <taxon>Bacteria</taxon>
        <taxon>Bacillati</taxon>
        <taxon>Bacillota</taxon>
        <taxon>Erysipelotrichia</taxon>
        <taxon>Erysipelotrichales</taxon>
        <taxon>Coprobacillaceae</taxon>
        <taxon>Faecalibacillus</taxon>
    </lineage>
</organism>
<dbReference type="AlphaFoldDB" id="A0A2T3G236"/>
<name>A0A2T3G236_9FIRM</name>
<accession>A0A2T3G236</accession>
<evidence type="ECO:0000313" key="2">
    <source>
        <dbReference type="Proteomes" id="UP000241201"/>
    </source>
</evidence>
<dbReference type="RefSeq" id="WP_106987123.1">
    <property type="nucleotide sequence ID" value="NZ_DBGDQT010000190.1"/>
</dbReference>
<dbReference type="GeneID" id="77469887"/>
<comment type="caution">
    <text evidence="1">The sequence shown here is derived from an EMBL/GenBank/DDBJ whole genome shotgun (WGS) entry which is preliminary data.</text>
</comment>
<dbReference type="EMBL" id="PYLP01000002">
    <property type="protein sequence ID" value="PST41588.1"/>
    <property type="molecule type" value="Genomic_DNA"/>
</dbReference>
<evidence type="ECO:0000313" key="1">
    <source>
        <dbReference type="EMBL" id="PST41588.1"/>
    </source>
</evidence>
<dbReference type="InterPro" id="IPR009097">
    <property type="entry name" value="Cyclic_Pdiesterase"/>
</dbReference>
<proteinExistence type="predicted"/>
<dbReference type="PANTHER" id="PTHR36039:SF2">
    <property type="entry name" value="RNA LIGASE_CYCLIC NUCLEOTIDE PHOSPHODIESTERASE FAMILY PROTEIN"/>
    <property type="match status" value="1"/>
</dbReference>
<evidence type="ECO:0008006" key="3">
    <source>
        <dbReference type="Google" id="ProtNLM"/>
    </source>
</evidence>
<sequence>MKNKMYHLALYFDEKTNQKLSFLSEQIKDKLHQNYLEEHHIPFHLTIATYKEIAEKKFIEQANQLFTKETNQELYFVSIGCFQKSTLYLLPVYNEFLNQLILKVHHIFDEYVSISQKNRYLPYHFVPHVSISRKLNEQQTNQAFKILNHYFEPFYGKVTKIAVVKTNPYQEIKIWNL</sequence>
<dbReference type="SUPFAM" id="SSF55144">
    <property type="entry name" value="LigT-like"/>
    <property type="match status" value="1"/>
</dbReference>
<keyword evidence="2" id="KW-1185">Reference proteome</keyword>
<reference evidence="2" key="1">
    <citation type="submission" date="2018-03" db="EMBL/GenBank/DDBJ databases">
        <title>Lachnoclostridium SNUG30370 gen.nov., sp.nov., isolated from human faeces.</title>
        <authorList>
            <person name="Seo B."/>
            <person name="Jeon K."/>
            <person name="Ko G."/>
        </authorList>
    </citation>
    <scope>NUCLEOTIDE SEQUENCE [LARGE SCALE GENOMIC DNA]</scope>
    <source>
        <strain evidence="2">SNUG30370</strain>
    </source>
</reference>
<dbReference type="PANTHER" id="PTHR36039">
    <property type="match status" value="1"/>
</dbReference>